<organism evidence="5 6">
    <name type="scientific">Nocardia brasiliensis (strain ATCC 700358 / HUJEG-1)</name>
    <dbReference type="NCBI Taxonomy" id="1133849"/>
    <lineage>
        <taxon>Bacteria</taxon>
        <taxon>Bacillati</taxon>
        <taxon>Actinomycetota</taxon>
        <taxon>Actinomycetes</taxon>
        <taxon>Mycobacteriales</taxon>
        <taxon>Nocardiaceae</taxon>
        <taxon>Nocardia</taxon>
    </lineage>
</organism>
<dbReference type="CDD" id="cd02440">
    <property type="entry name" value="AdoMet_MTases"/>
    <property type="match status" value="1"/>
</dbReference>
<dbReference type="HOGENOM" id="CLU_039068_6_0_11"/>
<name>K0EYW1_NOCB7</name>
<protein>
    <submittedName>
        <fullName evidence="5">Type 11 methyltransferase</fullName>
    </submittedName>
</protein>
<dbReference type="PANTHER" id="PTHR44068:SF11">
    <property type="entry name" value="GERANYL DIPHOSPHATE 2-C-METHYLTRANSFERASE"/>
    <property type="match status" value="1"/>
</dbReference>
<dbReference type="GO" id="GO:0032259">
    <property type="term" value="P:methylation"/>
    <property type="evidence" value="ECO:0007669"/>
    <property type="project" value="UniProtKB-KW"/>
</dbReference>
<evidence type="ECO:0000259" key="4">
    <source>
        <dbReference type="SMART" id="SM00828"/>
    </source>
</evidence>
<dbReference type="GO" id="GO:0008757">
    <property type="term" value="F:S-adenosylmethionine-dependent methyltransferase activity"/>
    <property type="evidence" value="ECO:0007669"/>
    <property type="project" value="InterPro"/>
</dbReference>
<dbReference type="Pfam" id="PF08241">
    <property type="entry name" value="Methyltransf_11"/>
    <property type="match status" value="1"/>
</dbReference>
<evidence type="ECO:0000313" key="5">
    <source>
        <dbReference type="EMBL" id="AFU02677.1"/>
    </source>
</evidence>
<sequence>MSDIQESTLRAVTAFYDNVDAVELLMGTSIHMGYWPDGPDTDLQRAQDRLTDLVGTASGAGPGMNLLDVGCGTGAPALRLARALRTAVTGVSISSAEITTAQARADRAELQEQVSFQVGDVLSLPFAEATFDSAIAIESVVHTLDKELALREIHRVLRPGGTLVISDVTMREPEKVVGLETFDLPVFGLLALQTNSGYRDLVTAAGFELTHVEDISAQTHPFYALCKQRLAERRPELNAAAGAAQTSALEDLLGLFAVTKQIGYILLVATKPE</sequence>
<accession>K0EYW1</accession>
<keyword evidence="1 5" id="KW-0489">Methyltransferase</keyword>
<dbReference type="Proteomes" id="UP000006304">
    <property type="component" value="Chromosome"/>
</dbReference>
<dbReference type="STRING" id="1133849.O3I_023610"/>
<dbReference type="RefSeq" id="WP_014985532.1">
    <property type="nucleotide sequence ID" value="NC_018681.1"/>
</dbReference>
<dbReference type="SUPFAM" id="SSF53335">
    <property type="entry name" value="S-adenosyl-L-methionine-dependent methyltransferases"/>
    <property type="match status" value="1"/>
</dbReference>
<keyword evidence="6" id="KW-1185">Reference proteome</keyword>
<dbReference type="InterPro" id="IPR050447">
    <property type="entry name" value="Erg6_SMT_methyltransf"/>
</dbReference>
<dbReference type="eggNOG" id="COG2226">
    <property type="taxonomic scope" value="Bacteria"/>
</dbReference>
<dbReference type="SMART" id="SM00828">
    <property type="entry name" value="PKS_MT"/>
    <property type="match status" value="1"/>
</dbReference>
<dbReference type="Gene3D" id="3.40.50.150">
    <property type="entry name" value="Vaccinia Virus protein VP39"/>
    <property type="match status" value="1"/>
</dbReference>
<dbReference type="AlphaFoldDB" id="K0EYW1"/>
<evidence type="ECO:0000256" key="2">
    <source>
        <dbReference type="ARBA" id="ARBA00022679"/>
    </source>
</evidence>
<dbReference type="InterPro" id="IPR029063">
    <property type="entry name" value="SAM-dependent_MTases_sf"/>
</dbReference>
<evidence type="ECO:0000256" key="1">
    <source>
        <dbReference type="ARBA" id="ARBA00022603"/>
    </source>
</evidence>
<dbReference type="PANTHER" id="PTHR44068">
    <property type="entry name" value="ZGC:194242"/>
    <property type="match status" value="1"/>
</dbReference>
<proteinExistence type="predicted"/>
<dbReference type="InterPro" id="IPR013216">
    <property type="entry name" value="Methyltransf_11"/>
</dbReference>
<gene>
    <name evidence="5" type="ORF">O3I_023610</name>
</gene>
<evidence type="ECO:0000313" key="6">
    <source>
        <dbReference type="Proteomes" id="UP000006304"/>
    </source>
</evidence>
<dbReference type="InterPro" id="IPR020803">
    <property type="entry name" value="MeTfrase_dom"/>
</dbReference>
<dbReference type="KEGG" id="nbr:O3I_023610"/>
<dbReference type="EMBL" id="CP003876">
    <property type="protein sequence ID" value="AFU02677.1"/>
    <property type="molecule type" value="Genomic_DNA"/>
</dbReference>
<evidence type="ECO:0000256" key="3">
    <source>
        <dbReference type="ARBA" id="ARBA00022691"/>
    </source>
</evidence>
<keyword evidence="3" id="KW-0949">S-adenosyl-L-methionine</keyword>
<feature type="domain" description="Polyketide synthase-like methyltransferase" evidence="4">
    <location>
        <begin position="57"/>
        <end position="272"/>
    </location>
</feature>
<reference evidence="5 6" key="1">
    <citation type="journal article" date="2012" name="J. Bacteriol.">
        <title>Complete genome sequence of Nocardia brasiliensis HUJEG-1.</title>
        <authorList>
            <person name="Vera-Cabrera L."/>
            <person name="Ortiz-Lopez R."/>
            <person name="Elizondo-Gonzalez R."/>
            <person name="Perez-Maya A.A."/>
            <person name="Ocampo-Candiani J."/>
        </authorList>
    </citation>
    <scope>NUCLEOTIDE SEQUENCE [LARGE SCALE GENOMIC DNA]</scope>
    <source>
        <strain evidence="6">ATCC 700358</strain>
    </source>
</reference>
<keyword evidence="2 5" id="KW-0808">Transferase</keyword>